<evidence type="ECO:0000313" key="11">
    <source>
        <dbReference type="EMBL" id="MBI4210900.1"/>
    </source>
</evidence>
<dbReference type="AlphaFoldDB" id="A0A8T3YMF5"/>
<keyword evidence="5 7" id="KW-1133">Transmembrane helix</keyword>
<dbReference type="Pfam" id="PF00924">
    <property type="entry name" value="MS_channel_2nd"/>
    <property type="match status" value="1"/>
</dbReference>
<feature type="transmembrane region" description="Helical" evidence="7">
    <location>
        <begin position="166"/>
        <end position="188"/>
    </location>
</feature>
<comment type="subcellular location">
    <subcellularLocation>
        <location evidence="1">Cell membrane</location>
        <topology evidence="1">Multi-pass membrane protein</topology>
    </subcellularLocation>
</comment>
<dbReference type="InterPro" id="IPR049278">
    <property type="entry name" value="MS_channel_C"/>
</dbReference>
<dbReference type="Pfam" id="PF21088">
    <property type="entry name" value="MS_channel_1st"/>
    <property type="match status" value="1"/>
</dbReference>
<dbReference type="PANTHER" id="PTHR30566">
    <property type="entry name" value="YNAI-RELATED MECHANOSENSITIVE ION CHANNEL"/>
    <property type="match status" value="1"/>
</dbReference>
<keyword evidence="4 7" id="KW-0812">Transmembrane</keyword>
<dbReference type="Gene3D" id="3.30.70.100">
    <property type="match status" value="1"/>
</dbReference>
<dbReference type="InterPro" id="IPR006685">
    <property type="entry name" value="MscS_channel_2nd"/>
</dbReference>
<dbReference type="Gene3D" id="2.30.30.60">
    <property type="match status" value="1"/>
</dbReference>
<dbReference type="InterPro" id="IPR010920">
    <property type="entry name" value="LSM_dom_sf"/>
</dbReference>
<proteinExistence type="inferred from homology"/>
<evidence type="ECO:0000259" key="9">
    <source>
        <dbReference type="Pfam" id="PF21082"/>
    </source>
</evidence>
<evidence type="ECO:0000259" key="10">
    <source>
        <dbReference type="Pfam" id="PF21088"/>
    </source>
</evidence>
<feature type="domain" description="Mechanosensitive ion channel MscS C-terminal" evidence="9">
    <location>
        <begin position="261"/>
        <end position="344"/>
    </location>
</feature>
<name>A0A8T3YMF5_9ARCH</name>
<dbReference type="EMBL" id="JACQPB010000047">
    <property type="protein sequence ID" value="MBI4210900.1"/>
    <property type="molecule type" value="Genomic_DNA"/>
</dbReference>
<evidence type="ECO:0000256" key="1">
    <source>
        <dbReference type="ARBA" id="ARBA00004651"/>
    </source>
</evidence>
<dbReference type="GO" id="GO:0005886">
    <property type="term" value="C:plasma membrane"/>
    <property type="evidence" value="ECO:0007669"/>
    <property type="project" value="UniProtKB-SubCell"/>
</dbReference>
<evidence type="ECO:0000256" key="3">
    <source>
        <dbReference type="ARBA" id="ARBA00022475"/>
    </source>
</evidence>
<dbReference type="PANTHER" id="PTHR30566:SF25">
    <property type="entry name" value="INNER MEMBRANE PROTEIN"/>
    <property type="match status" value="1"/>
</dbReference>
<dbReference type="SUPFAM" id="SSF82689">
    <property type="entry name" value="Mechanosensitive channel protein MscS (YggB), C-terminal domain"/>
    <property type="match status" value="1"/>
</dbReference>
<dbReference type="SUPFAM" id="SSF82861">
    <property type="entry name" value="Mechanosensitive channel protein MscS (YggB), transmembrane region"/>
    <property type="match status" value="1"/>
</dbReference>
<evidence type="ECO:0000256" key="5">
    <source>
        <dbReference type="ARBA" id="ARBA00022989"/>
    </source>
</evidence>
<feature type="transmembrane region" description="Helical" evidence="7">
    <location>
        <begin position="74"/>
        <end position="93"/>
    </location>
</feature>
<evidence type="ECO:0000313" key="12">
    <source>
        <dbReference type="Proteomes" id="UP000732298"/>
    </source>
</evidence>
<accession>A0A8T3YMF5</accession>
<evidence type="ECO:0000259" key="8">
    <source>
        <dbReference type="Pfam" id="PF00924"/>
    </source>
</evidence>
<protein>
    <submittedName>
        <fullName evidence="11">Mechanosensitive ion channel family protein</fullName>
    </submittedName>
</protein>
<feature type="transmembrane region" description="Helical" evidence="7">
    <location>
        <begin position="141"/>
        <end position="160"/>
    </location>
</feature>
<dbReference type="Gene3D" id="1.10.287.1260">
    <property type="match status" value="1"/>
</dbReference>
<feature type="domain" description="Mechanosensitive ion channel transmembrane helices 2/3" evidence="10">
    <location>
        <begin position="146"/>
        <end position="185"/>
    </location>
</feature>
<organism evidence="11 12">
    <name type="scientific">Candidatus Iainarchaeum sp</name>
    <dbReference type="NCBI Taxonomy" id="3101447"/>
    <lineage>
        <taxon>Archaea</taxon>
        <taxon>Candidatus Iainarchaeota</taxon>
        <taxon>Candidatus Iainarchaeia</taxon>
        <taxon>Candidatus Iainarchaeales</taxon>
        <taxon>Candidatus Iainarchaeaceae</taxon>
        <taxon>Candidatus Iainarchaeum</taxon>
    </lineage>
</organism>
<reference evidence="11" key="1">
    <citation type="submission" date="2020-07" db="EMBL/GenBank/DDBJ databases">
        <title>Huge and variable diversity of episymbiotic CPR bacteria and DPANN archaea in groundwater ecosystems.</title>
        <authorList>
            <person name="He C.Y."/>
            <person name="Keren R."/>
            <person name="Whittaker M."/>
            <person name="Farag I.F."/>
            <person name="Doudna J."/>
            <person name="Cate J.H.D."/>
            <person name="Banfield J.F."/>
        </authorList>
    </citation>
    <scope>NUCLEOTIDE SEQUENCE</scope>
    <source>
        <strain evidence="11">NC_groundwater_1296_Ag_S-0.2um_52_80</strain>
    </source>
</reference>
<evidence type="ECO:0000256" key="6">
    <source>
        <dbReference type="ARBA" id="ARBA00023136"/>
    </source>
</evidence>
<dbReference type="Pfam" id="PF21082">
    <property type="entry name" value="MS_channel_3rd"/>
    <property type="match status" value="1"/>
</dbReference>
<comment type="similarity">
    <text evidence="2">Belongs to the MscS (TC 1.A.23) family.</text>
</comment>
<evidence type="ECO:0000256" key="7">
    <source>
        <dbReference type="SAM" id="Phobius"/>
    </source>
</evidence>
<evidence type="ECO:0000256" key="4">
    <source>
        <dbReference type="ARBA" id="ARBA00022692"/>
    </source>
</evidence>
<feature type="transmembrane region" description="Helical" evidence="7">
    <location>
        <begin position="20"/>
        <end position="40"/>
    </location>
</feature>
<dbReference type="InterPro" id="IPR023408">
    <property type="entry name" value="MscS_beta-dom_sf"/>
</dbReference>
<dbReference type="InterPro" id="IPR049142">
    <property type="entry name" value="MS_channel_1st"/>
</dbReference>
<dbReference type="InterPro" id="IPR011066">
    <property type="entry name" value="MscS_channel_C_sf"/>
</dbReference>
<gene>
    <name evidence="11" type="ORF">HY544_05365</name>
</gene>
<dbReference type="SUPFAM" id="SSF50182">
    <property type="entry name" value="Sm-like ribonucleoproteins"/>
    <property type="match status" value="1"/>
</dbReference>
<feature type="domain" description="Mechanosensitive ion channel MscS" evidence="8">
    <location>
        <begin position="186"/>
        <end position="251"/>
    </location>
</feature>
<sequence length="355" mass="39818">MINISFVDILLQASVFGIEFRSLLAAAAVFVVVYAALWLTSRLFISRLRKIAEKTHHKIDDAIVDAIMEVKSPAYLLLSLYAAVQFIAVPEFIVDFTRVAVLAVVAFYAVRMLQKLLLFFTNEYIEKQPEARKRDPSIIMFASKAASFLLWLLAFLLVIDNAGYDISALVAGLGVAGIAVALAVQNILGDMFSSLSIYFDKPFKAGDFIIVGSEMGTVKKIGIKTTRIDALQGEEIVISNKELTESRIHNFGKMSKRRVQFGFGILYETPLQKVKKVNELVKKSVEKVEGATLDRAHFKTFGDSSLQFEVVYYVPTGDYNKYMDAQQAINHSLMELFRKEGIEFAYPTQKIYLAK</sequence>
<dbReference type="Proteomes" id="UP000732298">
    <property type="component" value="Unassembled WGS sequence"/>
</dbReference>
<keyword evidence="3" id="KW-1003">Cell membrane</keyword>
<comment type="caution">
    <text evidence="11">The sequence shown here is derived from an EMBL/GenBank/DDBJ whole genome shotgun (WGS) entry which is preliminary data.</text>
</comment>
<keyword evidence="6 7" id="KW-0472">Membrane</keyword>
<evidence type="ECO:0000256" key="2">
    <source>
        <dbReference type="ARBA" id="ARBA00008017"/>
    </source>
</evidence>
<dbReference type="InterPro" id="IPR011014">
    <property type="entry name" value="MscS_channel_TM-2"/>
</dbReference>
<dbReference type="GO" id="GO:0055085">
    <property type="term" value="P:transmembrane transport"/>
    <property type="evidence" value="ECO:0007669"/>
    <property type="project" value="InterPro"/>
</dbReference>